<feature type="signal peptide" evidence="1">
    <location>
        <begin position="1"/>
        <end position="19"/>
    </location>
</feature>
<gene>
    <name evidence="2" type="ORF">HMPREF9944_01085</name>
</gene>
<organism evidence="2 3">
    <name type="scientific">Segatella maculosa OT 289</name>
    <dbReference type="NCBI Taxonomy" id="999422"/>
    <lineage>
        <taxon>Bacteria</taxon>
        <taxon>Pseudomonadati</taxon>
        <taxon>Bacteroidota</taxon>
        <taxon>Bacteroidia</taxon>
        <taxon>Bacteroidales</taxon>
        <taxon>Prevotellaceae</taxon>
        <taxon>Segatella</taxon>
    </lineage>
</organism>
<evidence type="ECO:0000313" key="3">
    <source>
        <dbReference type="Proteomes" id="UP000003167"/>
    </source>
</evidence>
<name>H1HLP1_9BACT</name>
<dbReference type="AlphaFoldDB" id="H1HLP1"/>
<protein>
    <submittedName>
        <fullName evidence="2">Uncharacterized protein</fullName>
    </submittedName>
</protein>
<proteinExistence type="predicted"/>
<reference evidence="2 3" key="1">
    <citation type="submission" date="2011-12" db="EMBL/GenBank/DDBJ databases">
        <title>The Genome Sequence of Prevotella maculosa OT 289.</title>
        <authorList>
            <consortium name="The Broad Institute Genome Sequencing Platform"/>
            <person name="Earl A."/>
            <person name="Ward D."/>
            <person name="Feldgarden M."/>
            <person name="Gevers D."/>
            <person name="Izard J."/>
            <person name="Blanton J.M."/>
            <person name="Mathney J."/>
            <person name="Tanner A.C."/>
            <person name="Dewhirst F.E."/>
            <person name="Young S.K."/>
            <person name="Zeng Q."/>
            <person name="Gargeya S."/>
            <person name="Fitzgerald M."/>
            <person name="Haas B."/>
            <person name="Abouelleil A."/>
            <person name="Alvarado L."/>
            <person name="Arachchi H.M."/>
            <person name="Berlin A."/>
            <person name="Chapman S.B."/>
            <person name="Gearin G."/>
            <person name="Goldberg J."/>
            <person name="Griggs A."/>
            <person name="Gujja S."/>
            <person name="Hansen M."/>
            <person name="Heiman D."/>
            <person name="Howarth C."/>
            <person name="Larimer J."/>
            <person name="Lui A."/>
            <person name="MacDonald P.J.P."/>
            <person name="McCowen C."/>
            <person name="Montmayeur A."/>
            <person name="Murphy C."/>
            <person name="Neiman D."/>
            <person name="Pearson M."/>
            <person name="Priest M."/>
            <person name="Roberts A."/>
            <person name="Saif S."/>
            <person name="Shea T."/>
            <person name="Sisk P."/>
            <person name="Stolte C."/>
            <person name="Sykes S."/>
            <person name="Wortman J."/>
            <person name="Nusbaum C."/>
            <person name="Birren B."/>
        </authorList>
    </citation>
    <scope>NUCLEOTIDE SEQUENCE [LARGE SCALE GENOMIC DNA]</scope>
    <source>
        <strain evidence="2 3">OT 289</strain>
    </source>
</reference>
<keyword evidence="3" id="KW-1185">Reference proteome</keyword>
<keyword evidence="1" id="KW-0732">Signal</keyword>
<dbReference type="PROSITE" id="PS51257">
    <property type="entry name" value="PROKAR_LIPOPROTEIN"/>
    <property type="match status" value="1"/>
</dbReference>
<dbReference type="EMBL" id="AGEK01000020">
    <property type="protein sequence ID" value="EHO71639.1"/>
    <property type="molecule type" value="Genomic_DNA"/>
</dbReference>
<comment type="caution">
    <text evidence="2">The sequence shown here is derived from an EMBL/GenBank/DDBJ whole genome shotgun (WGS) entry which is preliminary data.</text>
</comment>
<dbReference type="RefSeq" id="WP_008564948.1">
    <property type="nucleotide sequence ID" value="NZ_JH594502.1"/>
</dbReference>
<dbReference type="PATRIC" id="fig|999422.3.peg.1117"/>
<evidence type="ECO:0000256" key="1">
    <source>
        <dbReference type="SAM" id="SignalP"/>
    </source>
</evidence>
<evidence type="ECO:0000313" key="2">
    <source>
        <dbReference type="EMBL" id="EHO71639.1"/>
    </source>
</evidence>
<dbReference type="HOGENOM" id="CLU_1494930_0_0_10"/>
<feature type="chain" id="PRO_5003549900" evidence="1">
    <location>
        <begin position="20"/>
        <end position="172"/>
    </location>
</feature>
<accession>H1HLP1</accession>
<sequence length="172" mass="20625">MRKLLLVILFFLVACVATSAFFFGHERTPMERFKEGMNFARFVTYTDSDFDYQFEYPSFLRQEQVDGYGCGHVRFGYHDGVNIVMECKVVPESVYTFRRGDLIRRGLLDDMPDYAYASHYIRRDKRWYVLTLYYPSDYQKAVARILYKVEKWRADMPFKLFPKRSHHERKAG</sequence>
<dbReference type="Proteomes" id="UP000003167">
    <property type="component" value="Unassembled WGS sequence"/>
</dbReference>
<dbReference type="OrthoDB" id="1070585at2"/>